<gene>
    <name evidence="2" type="ORF">METZ01_LOCUS114630</name>
</gene>
<dbReference type="InterPro" id="IPR036291">
    <property type="entry name" value="NAD(P)-bd_dom_sf"/>
</dbReference>
<dbReference type="Gene3D" id="3.40.50.720">
    <property type="entry name" value="NAD(P)-binding Rossmann-like Domain"/>
    <property type="match status" value="1"/>
</dbReference>
<dbReference type="Pfam" id="PF00106">
    <property type="entry name" value="adh_short"/>
    <property type="match status" value="1"/>
</dbReference>
<dbReference type="InterPro" id="IPR002347">
    <property type="entry name" value="SDR_fam"/>
</dbReference>
<sequence length="175" mass="18641">MGRGVECRRHRPYDGINHREQIVKLGLEGKSIMVAAASRGLGNGIARAVAGDGARVSIAAPTEPKVHEAAAALREETGAEVISSPFDARDPESIQAWRDRTVEAFGTVDGLVVNAGGPPPGQFDDFDDDDWQAAFELTLMSSVRMIRAVLPAMRAQGFGSILTVTSSSIKEPIDI</sequence>
<accession>A0A381XAI9</accession>
<proteinExistence type="inferred from homology"/>
<comment type="similarity">
    <text evidence="1">Belongs to the short-chain dehydrogenases/reductases (SDR) family.</text>
</comment>
<dbReference type="PRINTS" id="PR00081">
    <property type="entry name" value="GDHRDH"/>
</dbReference>
<name>A0A381XAI9_9ZZZZ</name>
<dbReference type="EMBL" id="UINC01014493">
    <property type="protein sequence ID" value="SVA61776.1"/>
    <property type="molecule type" value="Genomic_DNA"/>
</dbReference>
<dbReference type="PANTHER" id="PTHR42879">
    <property type="entry name" value="3-OXOACYL-(ACYL-CARRIER-PROTEIN) REDUCTASE"/>
    <property type="match status" value="1"/>
</dbReference>
<evidence type="ECO:0008006" key="3">
    <source>
        <dbReference type="Google" id="ProtNLM"/>
    </source>
</evidence>
<protein>
    <recommendedName>
        <fullName evidence="3">SDR family NAD(P)-dependent oxidoreductase</fullName>
    </recommendedName>
</protein>
<feature type="non-terminal residue" evidence="2">
    <location>
        <position position="175"/>
    </location>
</feature>
<evidence type="ECO:0000313" key="2">
    <source>
        <dbReference type="EMBL" id="SVA61776.1"/>
    </source>
</evidence>
<evidence type="ECO:0000256" key="1">
    <source>
        <dbReference type="ARBA" id="ARBA00006484"/>
    </source>
</evidence>
<organism evidence="2">
    <name type="scientific">marine metagenome</name>
    <dbReference type="NCBI Taxonomy" id="408172"/>
    <lineage>
        <taxon>unclassified sequences</taxon>
        <taxon>metagenomes</taxon>
        <taxon>ecological metagenomes</taxon>
    </lineage>
</organism>
<dbReference type="InterPro" id="IPR050259">
    <property type="entry name" value="SDR"/>
</dbReference>
<dbReference type="PANTHER" id="PTHR42879:SF6">
    <property type="entry name" value="NADPH-DEPENDENT REDUCTASE BACG"/>
    <property type="match status" value="1"/>
</dbReference>
<dbReference type="AlphaFoldDB" id="A0A381XAI9"/>
<reference evidence="2" key="1">
    <citation type="submission" date="2018-05" db="EMBL/GenBank/DDBJ databases">
        <authorList>
            <person name="Lanie J.A."/>
            <person name="Ng W.-L."/>
            <person name="Kazmierczak K.M."/>
            <person name="Andrzejewski T.M."/>
            <person name="Davidsen T.M."/>
            <person name="Wayne K.J."/>
            <person name="Tettelin H."/>
            <person name="Glass J.I."/>
            <person name="Rusch D."/>
            <person name="Podicherti R."/>
            <person name="Tsui H.-C.T."/>
            <person name="Winkler M.E."/>
        </authorList>
    </citation>
    <scope>NUCLEOTIDE SEQUENCE</scope>
</reference>
<dbReference type="SUPFAM" id="SSF51735">
    <property type="entry name" value="NAD(P)-binding Rossmann-fold domains"/>
    <property type="match status" value="1"/>
</dbReference>